<dbReference type="Gene3D" id="3.40.1350.10">
    <property type="match status" value="1"/>
</dbReference>
<dbReference type="AlphaFoldDB" id="A0A3S2VI43"/>
<name>A0A3S2VI43_9ACTN</name>
<dbReference type="RefSeq" id="WP_127828766.1">
    <property type="nucleotide sequence ID" value="NZ_RZYA01000006.1"/>
</dbReference>
<dbReference type="Pfam" id="PF13020">
    <property type="entry name" value="NOV_C"/>
    <property type="match status" value="1"/>
</dbReference>
<sequence>MQYVTESTRRAAYRWLAKLQESEVRRLRVVFSNGPSYADLTPGQYDQGLVWLRSLGLVTPQGTAAGALRVKDLSDAEAAVTRVLAKRDLEARKATGDAGERALLELLRESGAQDVFHAAAESDSYGYDVAATVAGRRLHIECKATTDARQLTVHLSRNEFETMRMDPLWILVAVLVGEDGQARQVVTVDRAWLRAAAPADTTGDVRWESARFRVPSQMMAPGITAGSERVLAHHGQEAAGLRVWGRSGDLALLS</sequence>
<evidence type="ECO:0000259" key="1">
    <source>
        <dbReference type="Pfam" id="PF13020"/>
    </source>
</evidence>
<feature type="domain" description="Protein NO VEIN C-terminal" evidence="1">
    <location>
        <begin position="100"/>
        <end position="179"/>
    </location>
</feature>
<dbReference type="GO" id="GO:0003676">
    <property type="term" value="F:nucleic acid binding"/>
    <property type="evidence" value="ECO:0007669"/>
    <property type="project" value="InterPro"/>
</dbReference>
<reference evidence="2 3" key="1">
    <citation type="submission" date="2019-01" db="EMBL/GenBank/DDBJ databases">
        <title>Genome sequences of Streptomyces and Rhizobium isolates collected from root and soil.</title>
        <authorList>
            <person name="Chhettri S."/>
            <person name="Sevigny J.L."/>
            <person name="Sen A."/>
            <person name="Ennis N."/>
            <person name="Tisa L."/>
        </authorList>
    </citation>
    <scope>NUCLEOTIDE SEQUENCE [LARGE SCALE GENOMIC DNA]</scope>
    <source>
        <strain evidence="2 3">San01</strain>
    </source>
</reference>
<dbReference type="InterPro" id="IPR011856">
    <property type="entry name" value="tRNA_endonuc-like_dom_sf"/>
</dbReference>
<accession>A0A3S2VI43</accession>
<evidence type="ECO:0000313" key="3">
    <source>
        <dbReference type="Proteomes" id="UP000283128"/>
    </source>
</evidence>
<organism evidence="2 3">
    <name type="scientific">Streptomyces antnestii</name>
    <dbReference type="NCBI Taxonomy" id="2494256"/>
    <lineage>
        <taxon>Bacteria</taxon>
        <taxon>Bacillati</taxon>
        <taxon>Actinomycetota</taxon>
        <taxon>Actinomycetes</taxon>
        <taxon>Kitasatosporales</taxon>
        <taxon>Streptomycetaceae</taxon>
        <taxon>Streptomyces</taxon>
    </lineage>
</organism>
<evidence type="ECO:0000313" key="2">
    <source>
        <dbReference type="EMBL" id="RVU24409.1"/>
    </source>
</evidence>
<comment type="caution">
    <text evidence="2">The sequence shown here is derived from an EMBL/GenBank/DDBJ whole genome shotgun (WGS) entry which is preliminary data.</text>
</comment>
<dbReference type="InterPro" id="IPR024975">
    <property type="entry name" value="NOV_C"/>
</dbReference>
<proteinExistence type="predicted"/>
<dbReference type="EMBL" id="RZYA01000006">
    <property type="protein sequence ID" value="RVU24409.1"/>
    <property type="molecule type" value="Genomic_DNA"/>
</dbReference>
<gene>
    <name evidence="2" type="ORF">EOT10_15465</name>
</gene>
<dbReference type="Proteomes" id="UP000283128">
    <property type="component" value="Unassembled WGS sequence"/>
</dbReference>
<protein>
    <submittedName>
        <fullName evidence="2">DUF3883 domain-containing protein</fullName>
    </submittedName>
</protein>
<keyword evidence="3" id="KW-1185">Reference proteome</keyword>
<dbReference type="OrthoDB" id="5114855at2"/>